<dbReference type="EMBL" id="CM051395">
    <property type="protein sequence ID" value="KAJ4724379.1"/>
    <property type="molecule type" value="Genomic_DNA"/>
</dbReference>
<organism evidence="1 2">
    <name type="scientific">Melia azedarach</name>
    <name type="common">Chinaberry tree</name>
    <dbReference type="NCBI Taxonomy" id="155640"/>
    <lineage>
        <taxon>Eukaryota</taxon>
        <taxon>Viridiplantae</taxon>
        <taxon>Streptophyta</taxon>
        <taxon>Embryophyta</taxon>
        <taxon>Tracheophyta</taxon>
        <taxon>Spermatophyta</taxon>
        <taxon>Magnoliopsida</taxon>
        <taxon>eudicotyledons</taxon>
        <taxon>Gunneridae</taxon>
        <taxon>Pentapetalae</taxon>
        <taxon>rosids</taxon>
        <taxon>malvids</taxon>
        <taxon>Sapindales</taxon>
        <taxon>Meliaceae</taxon>
        <taxon>Melia</taxon>
    </lineage>
</organism>
<name>A0ACC1YMW7_MELAZ</name>
<keyword evidence="2" id="KW-1185">Reference proteome</keyword>
<reference evidence="1 2" key="1">
    <citation type="journal article" date="2023" name="Science">
        <title>Complex scaffold remodeling in plant triterpene biosynthesis.</title>
        <authorList>
            <person name="De La Pena R."/>
            <person name="Hodgson H."/>
            <person name="Liu J.C."/>
            <person name="Stephenson M.J."/>
            <person name="Martin A.C."/>
            <person name="Owen C."/>
            <person name="Harkess A."/>
            <person name="Leebens-Mack J."/>
            <person name="Jimenez L.E."/>
            <person name="Osbourn A."/>
            <person name="Sattely E.S."/>
        </authorList>
    </citation>
    <scope>NUCLEOTIDE SEQUENCE [LARGE SCALE GENOMIC DNA]</scope>
    <source>
        <strain evidence="2">cv. JPN11</strain>
        <tissue evidence="1">Leaf</tissue>
    </source>
</reference>
<accession>A0ACC1YMW7</accession>
<protein>
    <submittedName>
        <fullName evidence="1">F-box protein</fullName>
    </submittedName>
</protein>
<comment type="caution">
    <text evidence="1">The sequence shown here is derived from an EMBL/GenBank/DDBJ whole genome shotgun (WGS) entry which is preliminary data.</text>
</comment>
<dbReference type="Proteomes" id="UP001164539">
    <property type="component" value="Chromosome 2"/>
</dbReference>
<gene>
    <name evidence="1" type="ORF">OWV82_003380</name>
</gene>
<sequence length="420" mass="48528">MAPQPQRQRFCWSNLPIELLSIIFQKLTDCEDISHCAAACLSWQLVIETDYHLFKPILYPFVARLFNHNNQTGLFLYNPQARKLHKISLPELNGRYSSCSSNGWLLTYSGKYKPEPENMHLINLFTRSKIKLPPPPKASDRSEDCRVITSTSPLNPSCIFLFSTSRCGEMFICKHGDASWMTMQVVPDNPKVLVVPAPYGYLLCYRIIHSRKTDKQPVPIHDFQRCADKDTIFYKGDFYCIGRCGIIFRITYAVDSYTAEALPIEPLPTWSRHSYKIQYYLVELNGYLLLTSRSMYNEFNVYKLDLQKGKWIAMESIGNHVILLGRHSSTSFVPCKKKGYFKPNRIYFLDEVIQGRSSGTGVYNIISKSTEPLYTYSALSNPHFVNPSIEGMSHQSPFSHKKSYYVHLNWLVRFKIKLDQ</sequence>
<proteinExistence type="predicted"/>
<evidence type="ECO:0000313" key="1">
    <source>
        <dbReference type="EMBL" id="KAJ4724379.1"/>
    </source>
</evidence>
<evidence type="ECO:0000313" key="2">
    <source>
        <dbReference type="Proteomes" id="UP001164539"/>
    </source>
</evidence>